<dbReference type="RefSeq" id="WP_160602871.1">
    <property type="nucleotide sequence ID" value="NZ_WTYX01000001.1"/>
</dbReference>
<accession>A0A844ZR33</accession>
<evidence type="ECO:0000256" key="5">
    <source>
        <dbReference type="ARBA" id="ARBA00023049"/>
    </source>
</evidence>
<name>A0A844ZR33_9SPHN</name>
<evidence type="ECO:0000259" key="8">
    <source>
        <dbReference type="Pfam" id="PF05193"/>
    </source>
</evidence>
<feature type="domain" description="Peptidase M16 C-terminal" evidence="8">
    <location>
        <begin position="241"/>
        <end position="414"/>
    </location>
</feature>
<reference evidence="9 10" key="1">
    <citation type="submission" date="2019-12" db="EMBL/GenBank/DDBJ databases">
        <title>Genomic-based taxomic classification of the family Erythrobacteraceae.</title>
        <authorList>
            <person name="Xu L."/>
        </authorList>
    </citation>
    <scope>NUCLEOTIDE SEQUENCE [LARGE SCALE GENOMIC DNA]</scope>
    <source>
        <strain evidence="9 10">KCTC 52763</strain>
    </source>
</reference>
<dbReference type="PANTHER" id="PTHR43690">
    <property type="entry name" value="NARDILYSIN"/>
    <property type="match status" value="1"/>
</dbReference>
<evidence type="ECO:0000256" key="4">
    <source>
        <dbReference type="ARBA" id="ARBA00022833"/>
    </source>
</evidence>
<sequence>MRISPFTRFASASLVALSLAACSTVGTEPVAGATVPPPVSDSDIVNDAAPAQDEAAEVAPASVAELIEAVSIPYDQFQLDNGLTVLVHEDRKAPVVAVSVWYNVGSKHEPEGKTGFAHLFEHLMFNGSENAPNDFFEPLQQVGATDFNGTTWFDRTNYFETVPTGALDRALMLESDRMGYLLGAVTQEKLDNQIGVVQNEKRQGDNQPYGLTEYEQLENLYPSGHPYHHSTIGSMDDLSSATLEDVKQWFRDNYGPNNAVIVLAGDIDTATAKAKMNKWFGAIPRGPETKPVVAPVPTLDAPEAKTIYDQVATTRLYRMWAVPGLDNPDFLPLSMGATVLGGLASSRLDNSLVREQQLAVRVVANAQIFAQAGQFVVYADVKPGVDQETVAAALDAEIAKFVAEGPTPAEIQRATTVYAAGQIRGLEQVGGFSGKAPTLAEGLLYQGDPAAYKSTLQRAAALTPAQVRDTTAKWLSRPVFELTVEPGERKEGGEDRGGFVVSPEGEGNQPQFYINPLTMQRSAMAAVEADRSKLPDIGELKPLDFPAIERATLSNGMEVYFAKRDAVPVVSVRVQFNAGYAADPRDRLGLQSLMLQLMDEGTTSLDSAALSVRREELGASVWGSADADTTSFGLDAVSPNLLASLNLLADYIRNPAFDASELERVRAQQLTRITSELNSPAQIGQRALAPILFGDHPYGIPPSGTGNADVVSSVTREEISDFHRAWLRPDLARVFVVGDTSLDETVKLLEASFGDWNAPNVPAPVKSYDAEIPAPQQKIVLINRPNSPQSIIFGAHVLDQKGTDDLTVLRAANEVFGGSFLSRINMNLRETKGWSYGVRSILQAPLDRSSFLLYAPVQADRTGDSLAELRKDLASYTGGNGVTEEELTRLINGNVRELPGQFETSRDVLGGMINIITYDRPDNYYETLAQKYSALSAEQLDAAALQSFKGDDLVFVIVGDAEVVRPQLDALGLPVEVREATGE</sequence>
<evidence type="ECO:0000313" key="9">
    <source>
        <dbReference type="EMBL" id="MXO89476.1"/>
    </source>
</evidence>
<organism evidence="9 10">
    <name type="scientific">Pontixanthobacter aquaemixtae</name>
    <dbReference type="NCBI Taxonomy" id="1958940"/>
    <lineage>
        <taxon>Bacteria</taxon>
        <taxon>Pseudomonadati</taxon>
        <taxon>Pseudomonadota</taxon>
        <taxon>Alphaproteobacteria</taxon>
        <taxon>Sphingomonadales</taxon>
        <taxon>Erythrobacteraceae</taxon>
        <taxon>Pontixanthobacter</taxon>
    </lineage>
</organism>
<feature type="signal peptide" evidence="6">
    <location>
        <begin position="1"/>
        <end position="27"/>
    </location>
</feature>
<feature type="domain" description="Peptidase M16 C-terminal" evidence="8">
    <location>
        <begin position="713"/>
        <end position="892"/>
    </location>
</feature>
<dbReference type="OrthoDB" id="9811314at2"/>
<dbReference type="PROSITE" id="PS51257">
    <property type="entry name" value="PROKAR_LIPOPROTEIN"/>
    <property type="match status" value="1"/>
</dbReference>
<dbReference type="PANTHER" id="PTHR43690:SF17">
    <property type="entry name" value="PROTEIN YHJJ"/>
    <property type="match status" value="1"/>
</dbReference>
<feature type="domain" description="Peptidase M16 N-terminal" evidence="7">
    <location>
        <begin position="566"/>
        <end position="699"/>
    </location>
</feature>
<dbReference type="Proteomes" id="UP000442714">
    <property type="component" value="Unassembled WGS sequence"/>
</dbReference>
<comment type="caution">
    <text evidence="9">The sequence shown here is derived from an EMBL/GenBank/DDBJ whole genome shotgun (WGS) entry which is preliminary data.</text>
</comment>
<dbReference type="SUPFAM" id="SSF63411">
    <property type="entry name" value="LuxS/MPP-like metallohydrolase"/>
    <property type="match status" value="4"/>
</dbReference>
<keyword evidence="6" id="KW-0732">Signal</keyword>
<gene>
    <name evidence="9" type="ORF">GRI41_01445</name>
</gene>
<keyword evidence="3" id="KW-0378">Hydrolase</keyword>
<dbReference type="Gene3D" id="3.30.830.10">
    <property type="entry name" value="Metalloenzyme, LuxS/M16 peptidase-like"/>
    <property type="match status" value="4"/>
</dbReference>
<feature type="domain" description="Peptidase M16 N-terminal" evidence="7">
    <location>
        <begin position="85"/>
        <end position="200"/>
    </location>
</feature>
<proteinExistence type="inferred from homology"/>
<dbReference type="GO" id="GO:0006508">
    <property type="term" value="P:proteolysis"/>
    <property type="evidence" value="ECO:0007669"/>
    <property type="project" value="UniProtKB-KW"/>
</dbReference>
<keyword evidence="10" id="KW-1185">Reference proteome</keyword>
<evidence type="ECO:0000256" key="3">
    <source>
        <dbReference type="ARBA" id="ARBA00022801"/>
    </source>
</evidence>
<evidence type="ECO:0000256" key="2">
    <source>
        <dbReference type="ARBA" id="ARBA00022670"/>
    </source>
</evidence>
<protein>
    <submittedName>
        <fullName evidence="9">Insulinase family protein</fullName>
    </submittedName>
</protein>
<keyword evidence="4" id="KW-0862">Zinc</keyword>
<dbReference type="InterPro" id="IPR007863">
    <property type="entry name" value="Peptidase_M16_C"/>
</dbReference>
<dbReference type="Pfam" id="PF00675">
    <property type="entry name" value="Peptidase_M16"/>
    <property type="match status" value="2"/>
</dbReference>
<dbReference type="EMBL" id="WTYX01000001">
    <property type="protein sequence ID" value="MXO89476.1"/>
    <property type="molecule type" value="Genomic_DNA"/>
</dbReference>
<evidence type="ECO:0000256" key="6">
    <source>
        <dbReference type="SAM" id="SignalP"/>
    </source>
</evidence>
<dbReference type="InterPro" id="IPR011249">
    <property type="entry name" value="Metalloenz_LuxS/M16"/>
</dbReference>
<evidence type="ECO:0000313" key="10">
    <source>
        <dbReference type="Proteomes" id="UP000442714"/>
    </source>
</evidence>
<comment type="similarity">
    <text evidence="1">Belongs to the peptidase M16 family.</text>
</comment>
<keyword evidence="5" id="KW-0482">Metalloprotease</keyword>
<dbReference type="InterPro" id="IPR050626">
    <property type="entry name" value="Peptidase_M16"/>
</dbReference>
<dbReference type="AlphaFoldDB" id="A0A844ZR33"/>
<evidence type="ECO:0000256" key="1">
    <source>
        <dbReference type="ARBA" id="ARBA00007261"/>
    </source>
</evidence>
<dbReference type="Pfam" id="PF05193">
    <property type="entry name" value="Peptidase_M16_C"/>
    <property type="match status" value="2"/>
</dbReference>
<feature type="chain" id="PRO_5032835807" evidence="6">
    <location>
        <begin position="28"/>
        <end position="983"/>
    </location>
</feature>
<dbReference type="GO" id="GO:0008237">
    <property type="term" value="F:metallopeptidase activity"/>
    <property type="evidence" value="ECO:0007669"/>
    <property type="project" value="UniProtKB-KW"/>
</dbReference>
<dbReference type="GO" id="GO:0046872">
    <property type="term" value="F:metal ion binding"/>
    <property type="evidence" value="ECO:0007669"/>
    <property type="project" value="InterPro"/>
</dbReference>
<keyword evidence="2" id="KW-0645">Protease</keyword>
<dbReference type="InterPro" id="IPR011765">
    <property type="entry name" value="Pept_M16_N"/>
</dbReference>
<evidence type="ECO:0000259" key="7">
    <source>
        <dbReference type="Pfam" id="PF00675"/>
    </source>
</evidence>